<feature type="compositionally biased region" description="Acidic residues" evidence="2">
    <location>
        <begin position="182"/>
        <end position="195"/>
    </location>
</feature>
<dbReference type="AlphaFoldDB" id="A0A1Y2FR58"/>
<dbReference type="InterPro" id="IPR045194">
    <property type="entry name" value="MGRN1/RNF157-like"/>
</dbReference>
<comment type="caution">
    <text evidence="4">The sequence shown here is derived from an EMBL/GenBank/DDBJ whole genome shotgun (WGS) entry which is preliminary data.</text>
</comment>
<proteinExistence type="predicted"/>
<evidence type="ECO:0000313" key="5">
    <source>
        <dbReference type="Proteomes" id="UP000193920"/>
    </source>
</evidence>
<dbReference type="InterPro" id="IPR001841">
    <property type="entry name" value="Znf_RING"/>
</dbReference>
<dbReference type="GO" id="GO:0061630">
    <property type="term" value="F:ubiquitin protein ligase activity"/>
    <property type="evidence" value="ECO:0007669"/>
    <property type="project" value="UniProtKB-EC"/>
</dbReference>
<protein>
    <recommendedName>
        <fullName evidence="3">RING-type domain-containing protein</fullName>
    </recommendedName>
</protein>
<keyword evidence="1" id="KW-0862">Zinc</keyword>
<keyword evidence="1" id="KW-0479">Metal-binding</keyword>
<dbReference type="GO" id="GO:0008270">
    <property type="term" value="F:zinc ion binding"/>
    <property type="evidence" value="ECO:0007669"/>
    <property type="project" value="UniProtKB-KW"/>
</dbReference>
<feature type="compositionally biased region" description="Acidic residues" evidence="2">
    <location>
        <begin position="233"/>
        <end position="244"/>
    </location>
</feature>
<dbReference type="GO" id="GO:0016567">
    <property type="term" value="P:protein ubiquitination"/>
    <property type="evidence" value="ECO:0007669"/>
    <property type="project" value="TreeGrafter"/>
</dbReference>
<feature type="region of interest" description="Disordered" evidence="2">
    <location>
        <begin position="179"/>
        <end position="253"/>
    </location>
</feature>
<dbReference type="Pfam" id="PF13920">
    <property type="entry name" value="zf-C3HC4_3"/>
    <property type="match status" value="1"/>
</dbReference>
<dbReference type="Gene3D" id="3.30.40.10">
    <property type="entry name" value="Zinc/RING finger domain, C3HC4 (zinc finger)"/>
    <property type="match status" value="1"/>
</dbReference>
<dbReference type="EMBL" id="MCOG01000002">
    <property type="protein sequence ID" value="ORY86490.1"/>
    <property type="molecule type" value="Genomic_DNA"/>
</dbReference>
<evidence type="ECO:0000256" key="1">
    <source>
        <dbReference type="PROSITE-ProRule" id="PRU00175"/>
    </source>
</evidence>
<dbReference type="SUPFAM" id="SSF57850">
    <property type="entry name" value="RING/U-box"/>
    <property type="match status" value="1"/>
</dbReference>
<evidence type="ECO:0000256" key="2">
    <source>
        <dbReference type="SAM" id="MobiDB-lite"/>
    </source>
</evidence>
<accession>A0A1Y2FR58</accession>
<feature type="compositionally biased region" description="Basic and acidic residues" evidence="2">
    <location>
        <begin position="196"/>
        <end position="232"/>
    </location>
</feature>
<keyword evidence="5" id="KW-1185">Reference proteome</keyword>
<dbReference type="OrthoDB" id="1711136at2759"/>
<evidence type="ECO:0000313" key="4">
    <source>
        <dbReference type="EMBL" id="ORY86490.1"/>
    </source>
</evidence>
<organism evidence="4 5">
    <name type="scientific">Neocallimastix californiae</name>
    <dbReference type="NCBI Taxonomy" id="1754190"/>
    <lineage>
        <taxon>Eukaryota</taxon>
        <taxon>Fungi</taxon>
        <taxon>Fungi incertae sedis</taxon>
        <taxon>Chytridiomycota</taxon>
        <taxon>Chytridiomycota incertae sedis</taxon>
        <taxon>Neocallimastigomycetes</taxon>
        <taxon>Neocallimastigales</taxon>
        <taxon>Neocallimastigaceae</taxon>
        <taxon>Neocallimastix</taxon>
    </lineage>
</organism>
<feature type="domain" description="RING-type" evidence="3">
    <location>
        <begin position="72"/>
        <end position="122"/>
    </location>
</feature>
<reference evidence="4 5" key="1">
    <citation type="submission" date="2016-08" db="EMBL/GenBank/DDBJ databases">
        <title>A Parts List for Fungal Cellulosomes Revealed by Comparative Genomics.</title>
        <authorList>
            <consortium name="DOE Joint Genome Institute"/>
            <person name="Haitjema C.H."/>
            <person name="Gilmore S.P."/>
            <person name="Henske J.K."/>
            <person name="Solomon K.V."/>
            <person name="De Groot R."/>
            <person name="Kuo A."/>
            <person name="Mondo S.J."/>
            <person name="Salamov A.A."/>
            <person name="Labutti K."/>
            <person name="Zhao Z."/>
            <person name="Chiniquy J."/>
            <person name="Barry K."/>
            <person name="Brewer H.M."/>
            <person name="Purvine S.O."/>
            <person name="Wright A.T."/>
            <person name="Boxma B."/>
            <person name="Van Alen T."/>
            <person name="Hackstein J.H."/>
            <person name="Baker S.E."/>
            <person name="Grigoriev I.V."/>
            <person name="O'Malley M.A."/>
        </authorList>
    </citation>
    <scope>NUCLEOTIDE SEQUENCE [LARGE SCALE GENOMIC DNA]</scope>
    <source>
        <strain evidence="4 5">G1</strain>
    </source>
</reference>
<keyword evidence="1" id="KW-0863">Zinc-finger</keyword>
<sequence>MTIGPLPAGNNQKFVLPNTIIIPAEAIDDIIKQTNEVSIKNNLYRLQEIYGFTDESDAGQVVTNDVNTSIECVICLSEPRNTIVLPCRHLCVCQDCADILCNQSRHDHRSNYLSTPRCPICRQIFHSFLRINMDYFNSTEDIEDKDITEKKNELSKITKGKDGNQTPEKKYDIIATSHMTEEEGEEVEAEAEAEIEEAKIERRKENKEEEEEKRDRKEEEKEREVKVKKDRGEEEEEEEEEEEDEKKKKKKRKKNIIKQFMKILLHLIQSQVV</sequence>
<dbReference type="Proteomes" id="UP000193920">
    <property type="component" value="Unassembled WGS sequence"/>
</dbReference>
<dbReference type="SMART" id="SM00184">
    <property type="entry name" value="RING"/>
    <property type="match status" value="1"/>
</dbReference>
<dbReference type="STRING" id="1754190.A0A1Y2FR58"/>
<dbReference type="PANTHER" id="PTHR22996:SF0">
    <property type="entry name" value="RE60872P-RELATED"/>
    <property type="match status" value="1"/>
</dbReference>
<dbReference type="InterPro" id="IPR013083">
    <property type="entry name" value="Znf_RING/FYVE/PHD"/>
</dbReference>
<dbReference type="GO" id="GO:0005737">
    <property type="term" value="C:cytoplasm"/>
    <property type="evidence" value="ECO:0007669"/>
    <property type="project" value="TreeGrafter"/>
</dbReference>
<dbReference type="PANTHER" id="PTHR22996">
    <property type="entry name" value="MAHOGUNIN"/>
    <property type="match status" value="1"/>
</dbReference>
<dbReference type="PROSITE" id="PS50089">
    <property type="entry name" value="ZF_RING_2"/>
    <property type="match status" value="1"/>
</dbReference>
<evidence type="ECO:0000259" key="3">
    <source>
        <dbReference type="PROSITE" id="PS50089"/>
    </source>
</evidence>
<gene>
    <name evidence="4" type="ORF">LY90DRAFT_498715</name>
</gene>
<name>A0A1Y2FR58_9FUNG</name>